<protein>
    <submittedName>
        <fullName evidence="2">Uncharacterized protein</fullName>
    </submittedName>
</protein>
<feature type="region of interest" description="Disordered" evidence="1">
    <location>
        <begin position="29"/>
        <end position="79"/>
    </location>
</feature>
<comment type="caution">
    <text evidence="2">The sequence shown here is derived from an EMBL/GenBank/DDBJ whole genome shotgun (WGS) entry which is preliminary data.</text>
</comment>
<proteinExistence type="predicted"/>
<evidence type="ECO:0000256" key="1">
    <source>
        <dbReference type="SAM" id="MobiDB-lite"/>
    </source>
</evidence>
<sequence length="111" mass="12264">MHHPDPLYAARLATYGAVATRLSLVSSRGPARNGVRALKEVRPTPFSERSRHKELPLSVPAQPSVRPVPSTPQPSVRPERTAVCYADSARALLKQEAEQHLRRKLLDLDAP</sequence>
<name>A0ABN3TDC2_9ACTN</name>
<feature type="compositionally biased region" description="Basic and acidic residues" evidence="1">
    <location>
        <begin position="37"/>
        <end position="55"/>
    </location>
</feature>
<accession>A0ABN3TDC2</accession>
<dbReference type="Proteomes" id="UP001499989">
    <property type="component" value="Unassembled WGS sequence"/>
</dbReference>
<keyword evidence="3" id="KW-1185">Reference proteome</keyword>
<evidence type="ECO:0000313" key="3">
    <source>
        <dbReference type="Proteomes" id="UP001499989"/>
    </source>
</evidence>
<dbReference type="EMBL" id="BAAASK010000029">
    <property type="protein sequence ID" value="GAA2699385.1"/>
    <property type="molecule type" value="Genomic_DNA"/>
</dbReference>
<organism evidence="2 3">
    <name type="scientific">Streptomyces violaceolatus</name>
    <dbReference type="NCBI Taxonomy" id="67378"/>
    <lineage>
        <taxon>Bacteria</taxon>
        <taxon>Bacillati</taxon>
        <taxon>Actinomycetota</taxon>
        <taxon>Actinomycetes</taxon>
        <taxon>Kitasatosporales</taxon>
        <taxon>Streptomycetaceae</taxon>
        <taxon>Streptomyces</taxon>
        <taxon>Streptomyces violaceoruber group</taxon>
    </lineage>
</organism>
<gene>
    <name evidence="2" type="ORF">GCM10010310_66300</name>
</gene>
<evidence type="ECO:0000313" key="2">
    <source>
        <dbReference type="EMBL" id="GAA2699385.1"/>
    </source>
</evidence>
<reference evidence="2 3" key="1">
    <citation type="journal article" date="2019" name="Int. J. Syst. Evol. Microbiol.">
        <title>The Global Catalogue of Microorganisms (GCM) 10K type strain sequencing project: providing services to taxonomists for standard genome sequencing and annotation.</title>
        <authorList>
            <consortium name="The Broad Institute Genomics Platform"/>
            <consortium name="The Broad Institute Genome Sequencing Center for Infectious Disease"/>
            <person name="Wu L."/>
            <person name="Ma J."/>
        </authorList>
    </citation>
    <scope>NUCLEOTIDE SEQUENCE [LARGE SCALE GENOMIC DNA]</scope>
    <source>
        <strain evidence="2 3">JCM 4531</strain>
    </source>
</reference>